<name>A0ABW2FCA4_9BACL</name>
<dbReference type="RefSeq" id="WP_378046450.1">
    <property type="nucleotide sequence ID" value="NZ_JBHMDN010000010.1"/>
</dbReference>
<evidence type="ECO:0000259" key="2">
    <source>
        <dbReference type="PROSITE" id="PS51272"/>
    </source>
</evidence>
<dbReference type="Gene3D" id="2.60.40.10">
    <property type="entry name" value="Immunoglobulins"/>
    <property type="match status" value="2"/>
</dbReference>
<feature type="domain" description="SLH" evidence="2">
    <location>
        <begin position="615"/>
        <end position="675"/>
    </location>
</feature>
<dbReference type="PROSITE" id="PS51272">
    <property type="entry name" value="SLH"/>
    <property type="match status" value="3"/>
</dbReference>
<comment type="caution">
    <text evidence="3">The sequence shown here is derived from an EMBL/GenBank/DDBJ whole genome shotgun (WGS) entry which is preliminary data.</text>
</comment>
<dbReference type="Pfam" id="PF12733">
    <property type="entry name" value="Cadherin-like"/>
    <property type="match status" value="1"/>
</dbReference>
<dbReference type="Pfam" id="PF07554">
    <property type="entry name" value="FIVAR"/>
    <property type="match status" value="1"/>
</dbReference>
<feature type="compositionally biased region" description="Low complexity" evidence="1">
    <location>
        <begin position="406"/>
        <end position="417"/>
    </location>
</feature>
<feature type="domain" description="SLH" evidence="2">
    <location>
        <begin position="747"/>
        <end position="808"/>
    </location>
</feature>
<dbReference type="InterPro" id="IPR001119">
    <property type="entry name" value="SLH_dom"/>
</dbReference>
<protein>
    <submittedName>
        <fullName evidence="3">S-layer homology domain-containing protein</fullName>
    </submittedName>
</protein>
<evidence type="ECO:0000313" key="3">
    <source>
        <dbReference type="EMBL" id="MFC7149927.1"/>
    </source>
</evidence>
<proteinExistence type="predicted"/>
<sequence length="808" mass="85171">MDKSDLEAKVAEINGTLSPADYTSETWEALQDELLLAQGTLTNGNATQSEVDQALNDLIAKVAALRTPAPTTVTLIQSETDGNQLVLLFDQEIELTDLTDFTVTVDDVVVTPSGWSIDPSDQKKLVLTLPPATDVADKTVKVKYDGNGNLASVDHVPVVNFERTALDPFASALRIMTPSAATVSVPRPAIAGTAEAGSTVTVVIKDGAGYELSTVVTADTDGRWSFTPREDLADGGYTIEATATKGDQSFTVSKPLVVDTTERPGLSTLQLNSWNGTPVGMTPGFSSDTYKYSASVTNSVYGVTLESLALYPGATIQVSVNGGTPQTVDSGTLSDLLPLNVGRNTLIVKVTDNKGNETEYEITVTRAGSGSSGSNGGGSGGGTPAQPEDNSGIQTSVDDKDGGFATGTTTGTGAGAVTTAQVDRDKLLEKLAEGSGQKLKIHSPNEGDVKVDGLTAADLKAIADKGASLEIDNPLAIYPVPGGKMDLDGVSRQLGNAALNDIAVHIDIKRSSEALIGSANGKAQEKGYELLVPPVDLTLTFSNNGQTASAEQLNGYASKFIALPEGIDPNKITTGVIVNPDGSVFHVPTVVTRIDNRYYAWINDLRSSGSYSVIWNPQDFDDVKNHWGQADVNNIAARLSLAGNGDNTFSPDRNVTRSEFSEIVVLGLGLMRQNGPENSYPDVPTLAWYRTSVAIASQFDIVRGYNDGNFYGNRQITREQGFALVARALNLVNPQAAPSEARINELLAKYDDAANVAAWARADVAQLIAAGIVQGNGADTLKPKANMTRAEVTALIARLLKTTELIDK</sequence>
<dbReference type="InterPro" id="IPR044016">
    <property type="entry name" value="Big_13"/>
</dbReference>
<reference evidence="4" key="1">
    <citation type="journal article" date="2019" name="Int. J. Syst. Evol. Microbiol.">
        <title>The Global Catalogue of Microorganisms (GCM) 10K type strain sequencing project: providing services to taxonomists for standard genome sequencing and annotation.</title>
        <authorList>
            <consortium name="The Broad Institute Genomics Platform"/>
            <consortium name="The Broad Institute Genome Sequencing Center for Infectious Disease"/>
            <person name="Wu L."/>
            <person name="Ma J."/>
        </authorList>
    </citation>
    <scope>NUCLEOTIDE SEQUENCE [LARGE SCALE GENOMIC DNA]</scope>
    <source>
        <strain evidence="4">KCTC 12907</strain>
    </source>
</reference>
<feature type="region of interest" description="Disordered" evidence="1">
    <location>
        <begin position="364"/>
        <end position="417"/>
    </location>
</feature>
<dbReference type="EMBL" id="JBHTAI010000009">
    <property type="protein sequence ID" value="MFC7149927.1"/>
    <property type="molecule type" value="Genomic_DNA"/>
</dbReference>
<dbReference type="InterPro" id="IPR013783">
    <property type="entry name" value="Ig-like_fold"/>
</dbReference>
<keyword evidence="4" id="KW-1185">Reference proteome</keyword>
<evidence type="ECO:0000313" key="4">
    <source>
        <dbReference type="Proteomes" id="UP001596378"/>
    </source>
</evidence>
<accession>A0ABW2FCA4</accession>
<feature type="compositionally biased region" description="Gly residues" evidence="1">
    <location>
        <begin position="370"/>
        <end position="383"/>
    </location>
</feature>
<evidence type="ECO:0000256" key="1">
    <source>
        <dbReference type="SAM" id="MobiDB-lite"/>
    </source>
</evidence>
<gene>
    <name evidence="3" type="ORF">ACFQMJ_15485</name>
</gene>
<dbReference type="PANTHER" id="PTHR43308:SF5">
    <property type="entry name" value="S-LAYER PROTEIN _ PEPTIDOGLYCAN ENDO-BETA-N-ACETYLGLUCOSAMINIDASE"/>
    <property type="match status" value="1"/>
</dbReference>
<feature type="domain" description="SLH" evidence="2">
    <location>
        <begin position="676"/>
        <end position="739"/>
    </location>
</feature>
<dbReference type="PANTHER" id="PTHR43308">
    <property type="entry name" value="OUTER MEMBRANE PROTEIN ALPHA-RELATED"/>
    <property type="match status" value="1"/>
</dbReference>
<dbReference type="Pfam" id="PF00395">
    <property type="entry name" value="SLH"/>
    <property type="match status" value="3"/>
</dbReference>
<dbReference type="Gene3D" id="1.20.1270.70">
    <property type="entry name" value="Designed single chain three-helix bundle"/>
    <property type="match status" value="1"/>
</dbReference>
<dbReference type="InterPro" id="IPR051465">
    <property type="entry name" value="Cell_Envelope_Struct_Comp"/>
</dbReference>
<dbReference type="InterPro" id="IPR025883">
    <property type="entry name" value="Cadherin-like_domain"/>
</dbReference>
<dbReference type="Proteomes" id="UP001596378">
    <property type="component" value="Unassembled WGS sequence"/>
</dbReference>
<dbReference type="Pfam" id="PF19077">
    <property type="entry name" value="Big_13"/>
    <property type="match status" value="1"/>
</dbReference>
<organism evidence="3 4">
    <name type="scientific">Cohnella cellulosilytica</name>
    <dbReference type="NCBI Taxonomy" id="986710"/>
    <lineage>
        <taxon>Bacteria</taxon>
        <taxon>Bacillati</taxon>
        <taxon>Bacillota</taxon>
        <taxon>Bacilli</taxon>
        <taxon>Bacillales</taxon>
        <taxon>Paenibacillaceae</taxon>
        <taxon>Cohnella</taxon>
    </lineage>
</organism>